<dbReference type="InterPro" id="IPR012340">
    <property type="entry name" value="NA-bd_OB-fold"/>
</dbReference>
<dbReference type="GO" id="GO:0000781">
    <property type="term" value="C:chromosome, telomeric region"/>
    <property type="evidence" value="ECO:0007669"/>
    <property type="project" value="UniProtKB-SubCell"/>
</dbReference>
<dbReference type="PANTHER" id="PTHR13989">
    <property type="entry name" value="REPLICATION PROTEIN A-RELATED"/>
    <property type="match status" value="1"/>
</dbReference>
<dbReference type="AlphaFoldDB" id="A0A6G1K0H0"/>
<evidence type="ECO:0000256" key="9">
    <source>
        <dbReference type="SAM" id="Coils"/>
    </source>
</evidence>
<evidence type="ECO:0000256" key="7">
    <source>
        <dbReference type="ARBA" id="ARBA00023242"/>
    </source>
</evidence>
<sequence>MSLQHSAPSYRVYPAYCFPASPTYHAWVKLTAADVQALRSEPEFTTQRIYFHLNHPIRFVRLVGVVVAIDDINLKYTVLTLDDGSGANVEVKIIRLTPDIYNPVESPSNTTISNVNVVSQFGVFDVMVDNQPLEIGTVIKAKCTISEFRGLKQLEMKRVWIVSNTNEEVQAWAETAAFKRDILATPWHISSAEHKKIVKDIKAEKRRNQEYERLKAEHDIKRKEQKKAREEHLAKREIRHELRRKKEEVMMNQGALI</sequence>
<keyword evidence="7" id="KW-0539">Nucleus</keyword>
<organism evidence="11 12">
    <name type="scientific">Pleomassaria siparia CBS 279.74</name>
    <dbReference type="NCBI Taxonomy" id="1314801"/>
    <lineage>
        <taxon>Eukaryota</taxon>
        <taxon>Fungi</taxon>
        <taxon>Dikarya</taxon>
        <taxon>Ascomycota</taxon>
        <taxon>Pezizomycotina</taxon>
        <taxon>Dothideomycetes</taxon>
        <taxon>Pleosporomycetidae</taxon>
        <taxon>Pleosporales</taxon>
        <taxon>Pleomassariaceae</taxon>
        <taxon>Pleomassaria</taxon>
    </lineage>
</organism>
<evidence type="ECO:0000256" key="8">
    <source>
        <dbReference type="ARBA" id="ARBA00030039"/>
    </source>
</evidence>
<gene>
    <name evidence="11" type="ORF">K504DRAFT_438476</name>
</gene>
<dbReference type="CDD" id="cd03524">
    <property type="entry name" value="RPA2_OBF_family"/>
    <property type="match status" value="1"/>
</dbReference>
<dbReference type="InterPro" id="IPR018856">
    <property type="entry name" value="Stn1_N"/>
</dbReference>
<dbReference type="GO" id="GO:0005634">
    <property type="term" value="C:nucleus"/>
    <property type="evidence" value="ECO:0007669"/>
    <property type="project" value="UniProtKB-SubCell"/>
</dbReference>
<keyword evidence="5" id="KW-0779">Telomere</keyword>
<evidence type="ECO:0000259" key="10">
    <source>
        <dbReference type="Pfam" id="PF10451"/>
    </source>
</evidence>
<keyword evidence="4" id="KW-0158">Chromosome</keyword>
<keyword evidence="12" id="KW-1185">Reference proteome</keyword>
<feature type="coiled-coil region" evidence="9">
    <location>
        <begin position="194"/>
        <end position="231"/>
    </location>
</feature>
<evidence type="ECO:0000256" key="3">
    <source>
        <dbReference type="ARBA" id="ARBA00017411"/>
    </source>
</evidence>
<dbReference type="EMBL" id="MU005776">
    <property type="protein sequence ID" value="KAF2706298.1"/>
    <property type="molecule type" value="Genomic_DNA"/>
</dbReference>
<evidence type="ECO:0000256" key="1">
    <source>
        <dbReference type="ARBA" id="ARBA00004123"/>
    </source>
</evidence>
<dbReference type="OrthoDB" id="77828at2759"/>
<feature type="domain" description="CST complex subunit Stn1 N-terminal" evidence="10">
    <location>
        <begin position="45"/>
        <end position="207"/>
    </location>
</feature>
<reference evidence="11" key="1">
    <citation type="journal article" date="2020" name="Stud. Mycol.">
        <title>101 Dothideomycetes genomes: a test case for predicting lifestyles and emergence of pathogens.</title>
        <authorList>
            <person name="Haridas S."/>
            <person name="Albert R."/>
            <person name="Binder M."/>
            <person name="Bloem J."/>
            <person name="Labutti K."/>
            <person name="Salamov A."/>
            <person name="Andreopoulos B."/>
            <person name="Baker S."/>
            <person name="Barry K."/>
            <person name="Bills G."/>
            <person name="Bluhm B."/>
            <person name="Cannon C."/>
            <person name="Castanera R."/>
            <person name="Culley D."/>
            <person name="Daum C."/>
            <person name="Ezra D."/>
            <person name="Gonzalez J."/>
            <person name="Henrissat B."/>
            <person name="Kuo A."/>
            <person name="Liang C."/>
            <person name="Lipzen A."/>
            <person name="Lutzoni F."/>
            <person name="Magnuson J."/>
            <person name="Mondo S."/>
            <person name="Nolan M."/>
            <person name="Ohm R."/>
            <person name="Pangilinan J."/>
            <person name="Park H.-J."/>
            <person name="Ramirez L."/>
            <person name="Alfaro M."/>
            <person name="Sun H."/>
            <person name="Tritt A."/>
            <person name="Yoshinaga Y."/>
            <person name="Zwiers L.-H."/>
            <person name="Turgeon B."/>
            <person name="Goodwin S."/>
            <person name="Spatafora J."/>
            <person name="Crous P."/>
            <person name="Grigoriev I."/>
        </authorList>
    </citation>
    <scope>NUCLEOTIDE SEQUENCE</scope>
    <source>
        <strain evidence="11">CBS 279.74</strain>
    </source>
</reference>
<dbReference type="Pfam" id="PF10451">
    <property type="entry name" value="Stn1"/>
    <property type="match status" value="1"/>
</dbReference>
<dbReference type="GO" id="GO:0003677">
    <property type="term" value="F:DNA binding"/>
    <property type="evidence" value="ECO:0007669"/>
    <property type="project" value="UniProtKB-KW"/>
</dbReference>
<evidence type="ECO:0000313" key="12">
    <source>
        <dbReference type="Proteomes" id="UP000799428"/>
    </source>
</evidence>
<evidence type="ECO:0000313" key="11">
    <source>
        <dbReference type="EMBL" id="KAF2706298.1"/>
    </source>
</evidence>
<dbReference type="SUPFAM" id="SSF50249">
    <property type="entry name" value="Nucleic acid-binding proteins"/>
    <property type="match status" value="1"/>
</dbReference>
<accession>A0A6G1K0H0</accession>
<protein>
    <recommendedName>
        <fullName evidence="3">CST complex subunit STN1</fullName>
    </recommendedName>
    <alternativeName>
        <fullName evidence="8">Suppressor of cdc thirteen homolog</fullName>
    </alternativeName>
</protein>
<dbReference type="InterPro" id="IPR040260">
    <property type="entry name" value="RFA2-like"/>
</dbReference>
<evidence type="ECO:0000256" key="2">
    <source>
        <dbReference type="ARBA" id="ARBA00004574"/>
    </source>
</evidence>
<keyword evidence="9" id="KW-0175">Coiled coil</keyword>
<dbReference type="PANTHER" id="PTHR13989:SF33">
    <property type="entry name" value="CST COMPLEX SUBUNIT STN1"/>
    <property type="match status" value="1"/>
</dbReference>
<proteinExistence type="predicted"/>
<comment type="subcellular location">
    <subcellularLocation>
        <location evidence="2">Chromosome</location>
        <location evidence="2">Telomere</location>
    </subcellularLocation>
    <subcellularLocation>
        <location evidence="1">Nucleus</location>
    </subcellularLocation>
</comment>
<evidence type="ECO:0000256" key="5">
    <source>
        <dbReference type="ARBA" id="ARBA00022895"/>
    </source>
</evidence>
<evidence type="ECO:0000256" key="6">
    <source>
        <dbReference type="ARBA" id="ARBA00023125"/>
    </source>
</evidence>
<keyword evidence="6" id="KW-0238">DNA-binding</keyword>
<evidence type="ECO:0000256" key="4">
    <source>
        <dbReference type="ARBA" id="ARBA00022454"/>
    </source>
</evidence>
<dbReference type="Gene3D" id="2.40.50.140">
    <property type="entry name" value="Nucleic acid-binding proteins"/>
    <property type="match status" value="1"/>
</dbReference>
<dbReference type="Proteomes" id="UP000799428">
    <property type="component" value="Unassembled WGS sequence"/>
</dbReference>
<name>A0A6G1K0H0_9PLEO</name>